<feature type="transmembrane region" description="Helical" evidence="1">
    <location>
        <begin position="138"/>
        <end position="160"/>
    </location>
</feature>
<evidence type="ECO:0000256" key="1">
    <source>
        <dbReference type="SAM" id="Phobius"/>
    </source>
</evidence>
<feature type="transmembrane region" description="Helical" evidence="1">
    <location>
        <begin position="105"/>
        <end position="126"/>
    </location>
</feature>
<sequence length="189" mass="20469">MTGLEPAAVVSLELHDHAELFEAPELAPLDGRYESRSGVDRILDDPGVTANGPRIVLDLRLPDHAPTSTSPAPDAAAIAGALRGYSRQRITALDARLARIRRRGLIELVAGSIFLAACLALSGVLATVSDGSFWVTEFLAEGLVIVGWIALWHPVDLLLFEPWTHRRERGVLRRLSSAQVRIARTSEPG</sequence>
<keyword evidence="1" id="KW-0472">Membrane</keyword>
<reference evidence="2 3" key="1">
    <citation type="submission" date="2019-11" db="EMBL/GenBank/DDBJ databases">
        <title>Agromyces kandeliae sp. nov., isolated from mangrove soil.</title>
        <authorList>
            <person name="Wang R."/>
        </authorList>
    </citation>
    <scope>NUCLEOTIDE SEQUENCE [LARGE SCALE GENOMIC DNA]</scope>
    <source>
        <strain evidence="2 3">JCM 11431</strain>
    </source>
</reference>
<accession>A0A7C9LVK4</accession>
<proteinExistence type="predicted"/>
<gene>
    <name evidence="2" type="ORF">GLX25_01310</name>
</gene>
<evidence type="ECO:0000313" key="2">
    <source>
        <dbReference type="EMBL" id="MUN05757.1"/>
    </source>
</evidence>
<dbReference type="OrthoDB" id="4700395at2"/>
<dbReference type="RefSeq" id="WP_155840392.1">
    <property type="nucleotide sequence ID" value="NZ_BAAAIA010000009.1"/>
</dbReference>
<comment type="caution">
    <text evidence="2">The sequence shown here is derived from an EMBL/GenBank/DDBJ whole genome shotgun (WGS) entry which is preliminary data.</text>
</comment>
<dbReference type="EMBL" id="WODA01000002">
    <property type="protein sequence ID" value="MUN05757.1"/>
    <property type="molecule type" value="Genomic_DNA"/>
</dbReference>
<keyword evidence="1" id="KW-1133">Transmembrane helix</keyword>
<keyword evidence="1" id="KW-0812">Transmembrane</keyword>
<organism evidence="2 3">
    <name type="scientific">Agromyces luteolus</name>
    <dbReference type="NCBI Taxonomy" id="88373"/>
    <lineage>
        <taxon>Bacteria</taxon>
        <taxon>Bacillati</taxon>
        <taxon>Actinomycetota</taxon>
        <taxon>Actinomycetes</taxon>
        <taxon>Micrococcales</taxon>
        <taxon>Microbacteriaceae</taxon>
        <taxon>Agromyces</taxon>
    </lineage>
</organism>
<dbReference type="Proteomes" id="UP000480122">
    <property type="component" value="Unassembled WGS sequence"/>
</dbReference>
<protein>
    <submittedName>
        <fullName evidence="2">Uncharacterized protein</fullName>
    </submittedName>
</protein>
<dbReference type="AlphaFoldDB" id="A0A7C9LVK4"/>
<name>A0A7C9LVK4_9MICO</name>
<keyword evidence="3" id="KW-1185">Reference proteome</keyword>
<evidence type="ECO:0000313" key="3">
    <source>
        <dbReference type="Proteomes" id="UP000480122"/>
    </source>
</evidence>